<name>A0A8S4RSI7_9NEOP</name>
<evidence type="ECO:0000259" key="6">
    <source>
        <dbReference type="PROSITE" id="PS50850"/>
    </source>
</evidence>
<keyword evidence="8" id="KW-1185">Reference proteome</keyword>
<dbReference type="InterPro" id="IPR020846">
    <property type="entry name" value="MFS_dom"/>
</dbReference>
<comment type="subcellular location">
    <subcellularLocation>
        <location evidence="1">Membrane</location>
        <topology evidence="1">Multi-pass membrane protein</topology>
    </subcellularLocation>
</comment>
<dbReference type="GO" id="GO:0016020">
    <property type="term" value="C:membrane"/>
    <property type="evidence" value="ECO:0007669"/>
    <property type="project" value="UniProtKB-SubCell"/>
</dbReference>
<dbReference type="Gene3D" id="1.20.1250.20">
    <property type="entry name" value="MFS general substrate transporter like domains"/>
    <property type="match status" value="1"/>
</dbReference>
<evidence type="ECO:0000313" key="8">
    <source>
        <dbReference type="Proteomes" id="UP000838756"/>
    </source>
</evidence>
<evidence type="ECO:0000256" key="3">
    <source>
        <dbReference type="ARBA" id="ARBA00022989"/>
    </source>
</evidence>
<comment type="caution">
    <text evidence="7">The sequence shown here is derived from an EMBL/GenBank/DDBJ whole genome shotgun (WGS) entry which is preliminary data.</text>
</comment>
<evidence type="ECO:0000256" key="1">
    <source>
        <dbReference type="ARBA" id="ARBA00004141"/>
    </source>
</evidence>
<dbReference type="Proteomes" id="UP000838756">
    <property type="component" value="Unassembled WGS sequence"/>
</dbReference>
<dbReference type="InterPro" id="IPR045263">
    <property type="entry name" value="GLUT"/>
</dbReference>
<keyword evidence="4 5" id="KW-0472">Membrane</keyword>
<sequence length="122" mass="13368">MPYVSMSALLAFVLVYGLGLGPIPFFIASEMFEVAPRPAGMAWGSLANWGGNFLVGMGFPTMRNVIGPYSFLLFSAFTMGLFLFTKFYFPETRGKTPTQVAQLCSRGLRSRPLTTATAKHIL</sequence>
<evidence type="ECO:0000256" key="4">
    <source>
        <dbReference type="ARBA" id="ARBA00023136"/>
    </source>
</evidence>
<accession>A0A8S4RSI7</accession>
<keyword evidence="3 5" id="KW-1133">Transmembrane helix</keyword>
<dbReference type="GO" id="GO:0015149">
    <property type="term" value="F:hexose transmembrane transporter activity"/>
    <property type="evidence" value="ECO:0007669"/>
    <property type="project" value="TreeGrafter"/>
</dbReference>
<dbReference type="InterPro" id="IPR005828">
    <property type="entry name" value="MFS_sugar_transport-like"/>
</dbReference>
<evidence type="ECO:0000256" key="2">
    <source>
        <dbReference type="ARBA" id="ARBA00022692"/>
    </source>
</evidence>
<dbReference type="Pfam" id="PF00083">
    <property type="entry name" value="Sugar_tr"/>
    <property type="match status" value="1"/>
</dbReference>
<dbReference type="OrthoDB" id="4540492at2759"/>
<feature type="transmembrane region" description="Helical" evidence="5">
    <location>
        <begin position="71"/>
        <end position="89"/>
    </location>
</feature>
<evidence type="ECO:0000256" key="5">
    <source>
        <dbReference type="SAM" id="Phobius"/>
    </source>
</evidence>
<gene>
    <name evidence="7" type="primary">jg2560</name>
    <name evidence="7" type="ORF">PAEG_LOCUS17281</name>
</gene>
<keyword evidence="2 5" id="KW-0812">Transmembrane</keyword>
<dbReference type="EMBL" id="CAKXAJ010025547">
    <property type="protein sequence ID" value="CAH2240719.1"/>
    <property type="molecule type" value="Genomic_DNA"/>
</dbReference>
<dbReference type="PANTHER" id="PTHR23503">
    <property type="entry name" value="SOLUTE CARRIER FAMILY 2"/>
    <property type="match status" value="1"/>
</dbReference>
<feature type="transmembrane region" description="Helical" evidence="5">
    <location>
        <begin position="6"/>
        <end position="28"/>
    </location>
</feature>
<dbReference type="SUPFAM" id="SSF103473">
    <property type="entry name" value="MFS general substrate transporter"/>
    <property type="match status" value="1"/>
</dbReference>
<dbReference type="PANTHER" id="PTHR23503:SF127">
    <property type="entry name" value="FI08437P-RELATED"/>
    <property type="match status" value="1"/>
</dbReference>
<dbReference type="AlphaFoldDB" id="A0A8S4RSI7"/>
<protein>
    <submittedName>
        <fullName evidence="7">Jg2560 protein</fullName>
    </submittedName>
</protein>
<dbReference type="InterPro" id="IPR036259">
    <property type="entry name" value="MFS_trans_sf"/>
</dbReference>
<feature type="domain" description="Major facilitator superfamily (MFS) profile" evidence="6">
    <location>
        <begin position="1"/>
        <end position="93"/>
    </location>
</feature>
<evidence type="ECO:0000313" key="7">
    <source>
        <dbReference type="EMBL" id="CAH2240719.1"/>
    </source>
</evidence>
<reference evidence="7" key="1">
    <citation type="submission" date="2022-03" db="EMBL/GenBank/DDBJ databases">
        <authorList>
            <person name="Lindestad O."/>
        </authorList>
    </citation>
    <scope>NUCLEOTIDE SEQUENCE</scope>
</reference>
<organism evidence="7 8">
    <name type="scientific">Pararge aegeria aegeria</name>
    <dbReference type="NCBI Taxonomy" id="348720"/>
    <lineage>
        <taxon>Eukaryota</taxon>
        <taxon>Metazoa</taxon>
        <taxon>Ecdysozoa</taxon>
        <taxon>Arthropoda</taxon>
        <taxon>Hexapoda</taxon>
        <taxon>Insecta</taxon>
        <taxon>Pterygota</taxon>
        <taxon>Neoptera</taxon>
        <taxon>Endopterygota</taxon>
        <taxon>Lepidoptera</taxon>
        <taxon>Glossata</taxon>
        <taxon>Ditrysia</taxon>
        <taxon>Papilionoidea</taxon>
        <taxon>Nymphalidae</taxon>
        <taxon>Satyrinae</taxon>
        <taxon>Satyrini</taxon>
        <taxon>Parargina</taxon>
        <taxon>Pararge</taxon>
    </lineage>
</organism>
<dbReference type="PROSITE" id="PS50850">
    <property type="entry name" value="MFS"/>
    <property type="match status" value="1"/>
</dbReference>
<proteinExistence type="predicted"/>